<evidence type="ECO:0000313" key="2">
    <source>
        <dbReference type="EMBL" id="QNO51614.1"/>
    </source>
</evidence>
<dbReference type="InterPro" id="IPR025959">
    <property type="entry name" value="Winged_HTH_dom"/>
</dbReference>
<dbReference type="AlphaFoldDB" id="A0A7G9YUD0"/>
<feature type="domain" description="Winged helix-turn helix" evidence="1">
    <location>
        <begin position="100"/>
        <end position="157"/>
    </location>
</feature>
<gene>
    <name evidence="2" type="ORF">JFJFMGFI_00013</name>
</gene>
<accession>A0A7G9YUD0</accession>
<proteinExistence type="predicted"/>
<dbReference type="EMBL" id="MT631474">
    <property type="protein sequence ID" value="QNO51614.1"/>
    <property type="molecule type" value="Genomic_DNA"/>
</dbReference>
<dbReference type="InterPro" id="IPR009057">
    <property type="entry name" value="Homeodomain-like_sf"/>
</dbReference>
<organism evidence="2">
    <name type="scientific">Candidatus Methanophagaceae archaeon ANME-1 ERB6</name>
    <dbReference type="NCBI Taxonomy" id="2759912"/>
    <lineage>
        <taxon>Archaea</taxon>
        <taxon>Methanobacteriati</taxon>
        <taxon>Methanobacteriota</taxon>
        <taxon>Stenosarchaea group</taxon>
        <taxon>Methanomicrobia</taxon>
        <taxon>Candidatus Methanophagales</taxon>
        <taxon>Candidatus Methanophagaceae</taxon>
    </lineage>
</organism>
<sequence length="170" mass="20068">MLMEYKMPKGLKLTRKQMEQRRLMAAEDLSIGMKQADVARKYGVNRSNVSRWTKTLKKEGKTGLQMRKAKGAEPKLNLKQRESLVEILVAEAKNYGFKTDLWTGKRVCKVIEKDFGVSYHFKHIPKLLRILDFRLVKPKRQANEKNEEEKREWIKTTWEYIKKNSRVGQP</sequence>
<reference evidence="2" key="1">
    <citation type="submission" date="2020-06" db="EMBL/GenBank/DDBJ databases">
        <title>Unique genomic features of the anaerobic methanotrophic archaea.</title>
        <authorList>
            <person name="Chadwick G.L."/>
            <person name="Skennerton C.T."/>
            <person name="Laso-Perez R."/>
            <person name="Leu A.O."/>
            <person name="Speth D.R."/>
            <person name="Yu H."/>
            <person name="Morgan-Lang C."/>
            <person name="Hatzenpichler R."/>
            <person name="Goudeau D."/>
            <person name="Malmstrom R."/>
            <person name="Brazelton W.J."/>
            <person name="Woyke T."/>
            <person name="Hallam S.J."/>
            <person name="Tyson G.W."/>
            <person name="Wegener G."/>
            <person name="Boetius A."/>
            <person name="Orphan V."/>
        </authorList>
    </citation>
    <scope>NUCLEOTIDE SEQUENCE</scope>
</reference>
<dbReference type="Pfam" id="PF13592">
    <property type="entry name" value="HTH_33"/>
    <property type="match status" value="1"/>
</dbReference>
<dbReference type="SUPFAM" id="SSF46689">
    <property type="entry name" value="Homeodomain-like"/>
    <property type="match status" value="1"/>
</dbReference>
<protein>
    <recommendedName>
        <fullName evidence="1">Winged helix-turn helix domain-containing protein</fullName>
    </recommendedName>
</protein>
<name>A0A7G9YUD0_9EURY</name>
<evidence type="ECO:0000259" key="1">
    <source>
        <dbReference type="Pfam" id="PF13592"/>
    </source>
</evidence>
<dbReference type="Pfam" id="PF13384">
    <property type="entry name" value="HTH_23"/>
    <property type="match status" value="1"/>
</dbReference>